<dbReference type="Proteomes" id="UP000199706">
    <property type="component" value="Unassembled WGS sequence"/>
</dbReference>
<sequence>MRADLPCPSLVTHSSDVRFDAKQAGRHDMETCSPRHRQRGPSLLRTVLAGLAVSIALSGCGVFCGGAGGSGGGFAAGCATGVRF</sequence>
<gene>
    <name evidence="1" type="ORF">SAMN05216466_109229</name>
</gene>
<dbReference type="EMBL" id="FNCJ01000009">
    <property type="protein sequence ID" value="SDH39078.1"/>
    <property type="molecule type" value="Genomic_DNA"/>
</dbReference>
<protein>
    <submittedName>
        <fullName evidence="1">Uncharacterized protein</fullName>
    </submittedName>
</protein>
<reference evidence="1 2" key="1">
    <citation type="submission" date="2016-10" db="EMBL/GenBank/DDBJ databases">
        <authorList>
            <person name="de Groot N.N."/>
        </authorList>
    </citation>
    <scope>NUCLEOTIDE SEQUENCE [LARGE SCALE GENOMIC DNA]</scope>
    <source>
        <strain evidence="1 2">LMG 2247</strain>
    </source>
</reference>
<dbReference type="AlphaFoldDB" id="A0A1G8C144"/>
<organism evidence="1 2">
    <name type="scientific">Paraburkholderia phenazinium</name>
    <dbReference type="NCBI Taxonomy" id="60549"/>
    <lineage>
        <taxon>Bacteria</taxon>
        <taxon>Pseudomonadati</taxon>
        <taxon>Pseudomonadota</taxon>
        <taxon>Betaproteobacteria</taxon>
        <taxon>Burkholderiales</taxon>
        <taxon>Burkholderiaceae</taxon>
        <taxon>Paraburkholderia</taxon>
    </lineage>
</organism>
<evidence type="ECO:0000313" key="2">
    <source>
        <dbReference type="Proteomes" id="UP000199706"/>
    </source>
</evidence>
<accession>A0A1G8C144</accession>
<evidence type="ECO:0000313" key="1">
    <source>
        <dbReference type="EMBL" id="SDH39078.1"/>
    </source>
</evidence>
<name>A0A1G8C144_9BURK</name>
<proteinExistence type="predicted"/>